<keyword evidence="2" id="KW-0813">Transport</keyword>
<accession>A0A1M4ZFV4</accession>
<feature type="transmembrane region" description="Helical" evidence="7">
    <location>
        <begin position="275"/>
        <end position="299"/>
    </location>
</feature>
<feature type="transmembrane region" description="Helical" evidence="7">
    <location>
        <begin position="319"/>
        <end position="342"/>
    </location>
</feature>
<keyword evidence="5 7" id="KW-1133">Transmembrane helix</keyword>
<comment type="subcellular location">
    <subcellularLocation>
        <location evidence="1">Cell membrane</location>
        <topology evidence="1">Multi-pass membrane protein</topology>
    </subcellularLocation>
</comment>
<dbReference type="OrthoDB" id="9811110at2"/>
<feature type="transmembrane region" description="Helical" evidence="7">
    <location>
        <begin position="96"/>
        <end position="118"/>
    </location>
</feature>
<keyword evidence="6 7" id="KW-0472">Membrane</keyword>
<dbReference type="EMBL" id="FQUQ01000002">
    <property type="protein sequence ID" value="SHF16672.1"/>
    <property type="molecule type" value="Genomic_DNA"/>
</dbReference>
<sequence>MQNEKEKHFILNGNLKTILWRLSWPSVLAMVLYGLNSFLDGVFVGRLMNKEALAGVGIAYPLAQITLGLGSLIGTGAGTALSIWLGANEKEKLQKLIGTVNGMSVLLSLLVCLPLYLLAEPLVRLMGGAGDVLTYGTAYFRITTIGALFWIHGLALNMVIRGEGKMKTAAWMIALGLILDVILKPIFIKNFGWGVSGAAWATNTGMLLYSVIGLWYFARRKSSFISKWNSLKIDVPIAKELLKLGLPGMILTIMTVVQSAVVLNAVTRYGTSADLPFYTVCNRILLFMMMPIIGLMRALQPVSGMNYGAGQYDRVIRSYWLFVFYGFCIIAPFWLFMTFFPATVILSMLPNFVISPQQLVDFRVYLAVLPFLPIVFMCLVTLPSIQRAKETSLIAMLRQVFLYFPLMIFLPGYFGISAIYWGSTAIDMVMIVLALVILNRCFKRLPLTIQTTN</sequence>
<feature type="transmembrane region" description="Helical" evidence="7">
    <location>
        <begin position="168"/>
        <end position="188"/>
    </location>
</feature>
<dbReference type="PIRSF" id="PIRSF006603">
    <property type="entry name" value="DinF"/>
    <property type="match status" value="1"/>
</dbReference>
<keyword evidence="3" id="KW-1003">Cell membrane</keyword>
<protein>
    <submittedName>
        <fullName evidence="8">Putative efflux protein, MATE family</fullName>
    </submittedName>
</protein>
<evidence type="ECO:0000313" key="9">
    <source>
        <dbReference type="Proteomes" id="UP000184287"/>
    </source>
</evidence>
<evidence type="ECO:0000256" key="4">
    <source>
        <dbReference type="ARBA" id="ARBA00022692"/>
    </source>
</evidence>
<evidence type="ECO:0000256" key="2">
    <source>
        <dbReference type="ARBA" id="ARBA00022448"/>
    </source>
</evidence>
<reference evidence="9" key="1">
    <citation type="submission" date="2016-11" db="EMBL/GenBank/DDBJ databases">
        <authorList>
            <person name="Varghese N."/>
            <person name="Submissions S."/>
        </authorList>
    </citation>
    <scope>NUCLEOTIDE SEQUENCE [LARGE SCALE GENOMIC DNA]</scope>
    <source>
        <strain evidence="9">DSM 16990</strain>
    </source>
</reference>
<feature type="transmembrane region" description="Helical" evidence="7">
    <location>
        <begin position="138"/>
        <end position="156"/>
    </location>
</feature>
<dbReference type="GO" id="GO:0042910">
    <property type="term" value="F:xenobiotic transmembrane transporter activity"/>
    <property type="evidence" value="ECO:0007669"/>
    <property type="project" value="InterPro"/>
</dbReference>
<dbReference type="PANTHER" id="PTHR43823">
    <property type="entry name" value="SPORULATION PROTEIN YKVU"/>
    <property type="match status" value="1"/>
</dbReference>
<dbReference type="InterPro" id="IPR048279">
    <property type="entry name" value="MdtK-like"/>
</dbReference>
<dbReference type="Pfam" id="PF01554">
    <property type="entry name" value="MatE"/>
    <property type="match status" value="2"/>
</dbReference>
<feature type="transmembrane region" description="Helical" evidence="7">
    <location>
        <begin position="200"/>
        <end position="218"/>
    </location>
</feature>
<dbReference type="GO" id="GO:0015297">
    <property type="term" value="F:antiporter activity"/>
    <property type="evidence" value="ECO:0007669"/>
    <property type="project" value="InterPro"/>
</dbReference>
<feature type="transmembrane region" description="Helical" evidence="7">
    <location>
        <begin position="21"/>
        <end position="39"/>
    </location>
</feature>
<evidence type="ECO:0000256" key="3">
    <source>
        <dbReference type="ARBA" id="ARBA00022475"/>
    </source>
</evidence>
<dbReference type="InterPro" id="IPR051327">
    <property type="entry name" value="MATE_MepA_subfamily"/>
</dbReference>
<dbReference type="Proteomes" id="UP000184287">
    <property type="component" value="Unassembled WGS sequence"/>
</dbReference>
<gene>
    <name evidence="8" type="ORF">SAMN04488522_102305</name>
</gene>
<feature type="transmembrane region" description="Helical" evidence="7">
    <location>
        <begin position="241"/>
        <end position="263"/>
    </location>
</feature>
<dbReference type="RefSeq" id="WP_073230116.1">
    <property type="nucleotide sequence ID" value="NZ_FQUQ01000002.1"/>
</dbReference>
<dbReference type="NCBIfam" id="TIGR00797">
    <property type="entry name" value="matE"/>
    <property type="match status" value="1"/>
</dbReference>
<feature type="transmembrane region" description="Helical" evidence="7">
    <location>
        <begin position="394"/>
        <end position="413"/>
    </location>
</feature>
<keyword evidence="9" id="KW-1185">Reference proteome</keyword>
<evidence type="ECO:0000256" key="5">
    <source>
        <dbReference type="ARBA" id="ARBA00022989"/>
    </source>
</evidence>
<keyword evidence="4 7" id="KW-0812">Transmembrane</keyword>
<dbReference type="GO" id="GO:0005886">
    <property type="term" value="C:plasma membrane"/>
    <property type="evidence" value="ECO:0007669"/>
    <property type="project" value="UniProtKB-SubCell"/>
</dbReference>
<evidence type="ECO:0000256" key="6">
    <source>
        <dbReference type="ARBA" id="ARBA00023136"/>
    </source>
</evidence>
<dbReference type="PANTHER" id="PTHR43823:SF3">
    <property type="entry name" value="MULTIDRUG EXPORT PROTEIN MEPA"/>
    <property type="match status" value="1"/>
</dbReference>
<proteinExistence type="predicted"/>
<evidence type="ECO:0000313" key="8">
    <source>
        <dbReference type="EMBL" id="SHF16672.1"/>
    </source>
</evidence>
<evidence type="ECO:0000256" key="1">
    <source>
        <dbReference type="ARBA" id="ARBA00004651"/>
    </source>
</evidence>
<evidence type="ECO:0000256" key="7">
    <source>
        <dbReference type="SAM" id="Phobius"/>
    </source>
</evidence>
<dbReference type="AlphaFoldDB" id="A0A1M4ZFV4"/>
<feature type="transmembrane region" description="Helical" evidence="7">
    <location>
        <begin position="59"/>
        <end position="84"/>
    </location>
</feature>
<feature type="transmembrane region" description="Helical" evidence="7">
    <location>
        <begin position="419"/>
        <end position="438"/>
    </location>
</feature>
<organism evidence="8 9">
    <name type="scientific">Pedobacter caeni</name>
    <dbReference type="NCBI Taxonomy" id="288992"/>
    <lineage>
        <taxon>Bacteria</taxon>
        <taxon>Pseudomonadati</taxon>
        <taxon>Bacteroidota</taxon>
        <taxon>Sphingobacteriia</taxon>
        <taxon>Sphingobacteriales</taxon>
        <taxon>Sphingobacteriaceae</taxon>
        <taxon>Pedobacter</taxon>
    </lineage>
</organism>
<dbReference type="InterPro" id="IPR002528">
    <property type="entry name" value="MATE_fam"/>
</dbReference>
<dbReference type="STRING" id="288992.SAMN04488522_102305"/>
<name>A0A1M4ZFV4_9SPHI</name>
<feature type="transmembrane region" description="Helical" evidence="7">
    <location>
        <begin position="362"/>
        <end position="382"/>
    </location>
</feature>